<accession>A0A0L0HAW3</accession>
<dbReference type="VEuPathDB" id="FungiDB:SPPG_06398"/>
<sequence>MSLEQDFVWPCTDDISTLEKYPFGISAEHAVSTNIPTLIASDSSNVQTIDSFYTAVGESLSATSEIMWDTPDLLHTKSGSTDVDTALEAQVMALLWGEQDIVQQSPHGVFAPSAESIMEPFDVLAAYPVGDDAFLAALGNAEAPTPDEVRMPAVGDEYFGGEWAEDDNGLKALLTFDEGVAGQPLSSALPADFNTSTFDGQSCTSLSDIGTPCLELTPCTSLSDIGTPSLELTPSMTWSNFGQDVLSVPMLSPQTRRGSDASTYSYDSDISSTSISSLDSFFENESLNTFVVNDSKPTPHRAAKRSQKPTKAKKIHTCPLPNCNRTFTRKFNLTSHIQAAHSGLRPFVCPHCKTTFARKHDLRRHIASLHTAGPHPFRCPGAGCTMTFARSDALKRHLFVEAKRWREGASETEGHWELFADDTIACNGL</sequence>
<keyword evidence="3" id="KW-0862">Zinc</keyword>
<evidence type="ECO:0000256" key="4">
    <source>
        <dbReference type="PROSITE-ProRule" id="PRU00042"/>
    </source>
</evidence>
<dbReference type="PROSITE" id="PS00028">
    <property type="entry name" value="ZINC_FINGER_C2H2_1"/>
    <property type="match status" value="2"/>
</dbReference>
<dbReference type="SUPFAM" id="SSF57667">
    <property type="entry name" value="beta-beta-alpha zinc fingers"/>
    <property type="match status" value="1"/>
</dbReference>
<evidence type="ECO:0000256" key="5">
    <source>
        <dbReference type="SAM" id="MobiDB-lite"/>
    </source>
</evidence>
<feature type="compositionally biased region" description="Basic residues" evidence="5">
    <location>
        <begin position="298"/>
        <end position="314"/>
    </location>
</feature>
<dbReference type="Pfam" id="PF00096">
    <property type="entry name" value="zf-C2H2"/>
    <property type="match status" value="3"/>
</dbReference>
<evidence type="ECO:0000256" key="3">
    <source>
        <dbReference type="ARBA" id="ARBA00022833"/>
    </source>
</evidence>
<keyword evidence="2 4" id="KW-0863">Zinc-finger</keyword>
<dbReference type="InterPro" id="IPR013087">
    <property type="entry name" value="Znf_C2H2_type"/>
</dbReference>
<dbReference type="InParanoid" id="A0A0L0HAW3"/>
<dbReference type="STRING" id="645134.A0A0L0HAW3"/>
<dbReference type="EMBL" id="KQ257460">
    <property type="protein sequence ID" value="KNC98720.1"/>
    <property type="molecule type" value="Genomic_DNA"/>
</dbReference>
<evidence type="ECO:0000313" key="7">
    <source>
        <dbReference type="EMBL" id="KNC98720.1"/>
    </source>
</evidence>
<dbReference type="OrthoDB" id="2158658at2759"/>
<protein>
    <recommendedName>
        <fullName evidence="6">C2H2-type domain-containing protein</fullName>
    </recommendedName>
</protein>
<dbReference type="Gene3D" id="3.30.160.60">
    <property type="entry name" value="Classic Zinc Finger"/>
    <property type="match status" value="3"/>
</dbReference>
<dbReference type="PROSITE" id="PS50157">
    <property type="entry name" value="ZINC_FINGER_C2H2_2"/>
    <property type="match status" value="2"/>
</dbReference>
<dbReference type="GO" id="GO:0000981">
    <property type="term" value="F:DNA-binding transcription factor activity, RNA polymerase II-specific"/>
    <property type="evidence" value="ECO:0007669"/>
    <property type="project" value="TreeGrafter"/>
</dbReference>
<gene>
    <name evidence="7" type="ORF">SPPG_06398</name>
</gene>
<dbReference type="eggNOG" id="KOG1721">
    <property type="taxonomic scope" value="Eukaryota"/>
</dbReference>
<feature type="region of interest" description="Disordered" evidence="5">
    <location>
        <begin position="292"/>
        <end position="314"/>
    </location>
</feature>
<dbReference type="RefSeq" id="XP_016606760.1">
    <property type="nucleotide sequence ID" value="XM_016754611.1"/>
</dbReference>
<evidence type="ECO:0000313" key="8">
    <source>
        <dbReference type="Proteomes" id="UP000053201"/>
    </source>
</evidence>
<dbReference type="PANTHER" id="PTHR23235">
    <property type="entry name" value="KRUEPPEL-LIKE TRANSCRIPTION FACTOR"/>
    <property type="match status" value="1"/>
</dbReference>
<feature type="domain" description="C2H2-type" evidence="6">
    <location>
        <begin position="316"/>
        <end position="346"/>
    </location>
</feature>
<keyword evidence="8" id="KW-1185">Reference proteome</keyword>
<proteinExistence type="predicted"/>
<evidence type="ECO:0000256" key="2">
    <source>
        <dbReference type="ARBA" id="ARBA00022771"/>
    </source>
</evidence>
<organism evidence="7 8">
    <name type="scientific">Spizellomyces punctatus (strain DAOM BR117)</name>
    <dbReference type="NCBI Taxonomy" id="645134"/>
    <lineage>
        <taxon>Eukaryota</taxon>
        <taxon>Fungi</taxon>
        <taxon>Fungi incertae sedis</taxon>
        <taxon>Chytridiomycota</taxon>
        <taxon>Chytridiomycota incertae sedis</taxon>
        <taxon>Chytridiomycetes</taxon>
        <taxon>Spizellomycetales</taxon>
        <taxon>Spizellomycetaceae</taxon>
        <taxon>Spizellomyces</taxon>
    </lineage>
</organism>
<feature type="domain" description="C2H2-type" evidence="6">
    <location>
        <begin position="347"/>
        <end position="375"/>
    </location>
</feature>
<dbReference type="InterPro" id="IPR036236">
    <property type="entry name" value="Znf_C2H2_sf"/>
</dbReference>
<evidence type="ECO:0000259" key="6">
    <source>
        <dbReference type="PROSITE" id="PS50157"/>
    </source>
</evidence>
<evidence type="ECO:0000256" key="1">
    <source>
        <dbReference type="ARBA" id="ARBA00022723"/>
    </source>
</evidence>
<dbReference type="PANTHER" id="PTHR23235:SF120">
    <property type="entry name" value="KRUPPEL-LIKE FACTOR 15"/>
    <property type="match status" value="1"/>
</dbReference>
<reference evidence="7 8" key="1">
    <citation type="submission" date="2009-08" db="EMBL/GenBank/DDBJ databases">
        <title>The Genome Sequence of Spizellomyces punctatus strain DAOM BR117.</title>
        <authorList>
            <consortium name="The Broad Institute Genome Sequencing Platform"/>
            <person name="Russ C."/>
            <person name="Cuomo C."/>
            <person name="Shea T."/>
            <person name="Young S.K."/>
            <person name="Zeng Q."/>
            <person name="Koehrsen M."/>
            <person name="Haas B."/>
            <person name="Borodovsky M."/>
            <person name="Guigo R."/>
            <person name="Alvarado L."/>
            <person name="Berlin A."/>
            <person name="Bochicchio J."/>
            <person name="Borenstein D."/>
            <person name="Chapman S."/>
            <person name="Chen Z."/>
            <person name="Engels R."/>
            <person name="Freedman E."/>
            <person name="Gellesch M."/>
            <person name="Goldberg J."/>
            <person name="Griggs A."/>
            <person name="Gujja S."/>
            <person name="Heiman D."/>
            <person name="Hepburn T."/>
            <person name="Howarth C."/>
            <person name="Jen D."/>
            <person name="Larson L."/>
            <person name="Lewis B."/>
            <person name="Mehta T."/>
            <person name="Park D."/>
            <person name="Pearson M."/>
            <person name="Roberts A."/>
            <person name="Saif S."/>
            <person name="Shenoy N."/>
            <person name="Sisk P."/>
            <person name="Stolte C."/>
            <person name="Sykes S."/>
            <person name="Thomson T."/>
            <person name="Walk T."/>
            <person name="White J."/>
            <person name="Yandava C."/>
            <person name="Burger G."/>
            <person name="Gray M.W."/>
            <person name="Holland P.W.H."/>
            <person name="King N."/>
            <person name="Lang F.B.F."/>
            <person name="Roger A.J."/>
            <person name="Ruiz-Trillo I."/>
            <person name="Lander E."/>
            <person name="Nusbaum C."/>
        </authorList>
    </citation>
    <scope>NUCLEOTIDE SEQUENCE [LARGE SCALE GENOMIC DNA]</scope>
    <source>
        <strain evidence="7 8">DAOM BR117</strain>
    </source>
</reference>
<name>A0A0L0HAW3_SPIPD</name>
<dbReference type="GeneID" id="27689707"/>
<dbReference type="GO" id="GO:0008270">
    <property type="term" value="F:zinc ion binding"/>
    <property type="evidence" value="ECO:0007669"/>
    <property type="project" value="UniProtKB-KW"/>
</dbReference>
<dbReference type="GO" id="GO:0000978">
    <property type="term" value="F:RNA polymerase II cis-regulatory region sequence-specific DNA binding"/>
    <property type="evidence" value="ECO:0007669"/>
    <property type="project" value="TreeGrafter"/>
</dbReference>
<dbReference type="SMART" id="SM00355">
    <property type="entry name" value="ZnF_C2H2"/>
    <property type="match status" value="3"/>
</dbReference>
<keyword evidence="1" id="KW-0479">Metal-binding</keyword>
<dbReference type="Proteomes" id="UP000053201">
    <property type="component" value="Unassembled WGS sequence"/>
</dbReference>
<dbReference type="AlphaFoldDB" id="A0A0L0HAW3"/>